<feature type="compositionally biased region" description="Low complexity" evidence="1">
    <location>
        <begin position="798"/>
        <end position="808"/>
    </location>
</feature>
<organism evidence="2 3">
    <name type="scientific">Vitrella brassicaformis (strain CCMP3155)</name>
    <dbReference type="NCBI Taxonomy" id="1169540"/>
    <lineage>
        <taxon>Eukaryota</taxon>
        <taxon>Sar</taxon>
        <taxon>Alveolata</taxon>
        <taxon>Colpodellida</taxon>
        <taxon>Vitrellaceae</taxon>
        <taxon>Vitrella</taxon>
    </lineage>
</organism>
<dbReference type="PANTHER" id="PTHR35711">
    <property type="entry name" value="EXPRESSED PROTEIN"/>
    <property type="match status" value="1"/>
</dbReference>
<dbReference type="STRING" id="1169540.A0A0G4G1M2"/>
<feature type="compositionally biased region" description="Basic residues" evidence="1">
    <location>
        <begin position="730"/>
        <end position="770"/>
    </location>
</feature>
<feature type="region of interest" description="Disordered" evidence="1">
    <location>
        <begin position="173"/>
        <end position="213"/>
    </location>
</feature>
<feature type="compositionally biased region" description="Basic and acidic residues" evidence="1">
    <location>
        <begin position="342"/>
        <end position="382"/>
    </location>
</feature>
<feature type="region of interest" description="Disordered" evidence="1">
    <location>
        <begin position="902"/>
        <end position="1021"/>
    </location>
</feature>
<accession>A0A0G4G1M2</accession>
<feature type="compositionally biased region" description="Gly residues" evidence="1">
    <location>
        <begin position="809"/>
        <end position="824"/>
    </location>
</feature>
<dbReference type="Proteomes" id="UP000041254">
    <property type="component" value="Unassembled WGS sequence"/>
</dbReference>
<dbReference type="VEuPathDB" id="CryptoDB:Vbra_16723"/>
<feature type="compositionally biased region" description="Acidic residues" evidence="1">
    <location>
        <begin position="36"/>
        <end position="71"/>
    </location>
</feature>
<feature type="compositionally biased region" description="Basic residues" evidence="1">
    <location>
        <begin position="929"/>
        <end position="948"/>
    </location>
</feature>
<proteinExistence type="predicted"/>
<protein>
    <submittedName>
        <fullName evidence="2">Uncharacterized protein</fullName>
    </submittedName>
</protein>
<feature type="region of interest" description="Disordered" evidence="1">
    <location>
        <begin position="342"/>
        <end position="388"/>
    </location>
</feature>
<reference evidence="2 3" key="1">
    <citation type="submission" date="2014-11" db="EMBL/GenBank/DDBJ databases">
        <authorList>
            <person name="Zhu J."/>
            <person name="Qi W."/>
            <person name="Song R."/>
        </authorList>
    </citation>
    <scope>NUCLEOTIDE SEQUENCE [LARGE SCALE GENOMIC DNA]</scope>
</reference>
<feature type="compositionally biased region" description="Acidic residues" evidence="1">
    <location>
        <begin position="607"/>
        <end position="635"/>
    </location>
</feature>
<evidence type="ECO:0000256" key="1">
    <source>
        <dbReference type="SAM" id="MobiDB-lite"/>
    </source>
</evidence>
<evidence type="ECO:0000313" key="3">
    <source>
        <dbReference type="Proteomes" id="UP000041254"/>
    </source>
</evidence>
<dbReference type="EMBL" id="CDMY01000542">
    <property type="protein sequence ID" value="CEM21776.1"/>
    <property type="molecule type" value="Genomic_DNA"/>
</dbReference>
<dbReference type="PANTHER" id="PTHR35711:SF1">
    <property type="entry name" value="ECTODERMAL, ISOFORM F"/>
    <property type="match status" value="1"/>
</dbReference>
<sequence length="1021" mass="112271">MDPPDQGGDEPAPMQMDDNQEDQADRPEDTAAADGADADDEQDEGEGEDDGDGDGEGEGEGEGEGDGEDNGEQGGGDSLDETLEEYKQKLPQYRQMYQELLEGKDLPVADLSEHLPESLHRLGLAVCHRPASPPGARKPQLTEQQKTTLVLKVEGSRETLGELAERLATELQTAAGPESPKNDKQDNNSNSIDLTNDNGCGNGGKGGSSKYGPRMEHSSVVNFLTDIIPTLATRKSYSVPLDGGKTASRKTSKSGAKSSGKSGGGKKASVNDDMSGDVLYVWELNTGLKEMLTDGARKALTAKRTLRGKVKQRITCLVTLIHAIEQGQVQKIKEEDEKLKKYDEEDTKRKEREQKRKEKEQKKEKKEGEKRAKETKKEEQEKAKKKSANLMTSWLAKQPAKKPPPAPLQPADDDLICVNGEGEGEREGAAGGAKAVGNVGDDGGVFRQYRGPVKRDRTRLIDARKKSLEEWVACCESKCRDELWAEHRPFLKKAQHSHKKKLIRKIRRRRFVRSEKPDKSKAANTVMSINSTHSKKEPLNPRMLSLRSGYNDESLPRLGWVRSCTTHFYFRQYRDHHYLINRKPKSCRFTNYRIEEPSLDYERDSDSEYAEEYEYEDIEDSEEEEQDEDDKDDNDGFICPDGDFLEGEVEDDEHLAISNSHALPPFGQKELDMSPELCMGRMAAHPDPAHDTAPNIEGLSEMEAAAMSELFYHARILPILPMTPALLTREKKKKKGKRAKGKATAKGKAKAKPKTTKQPKNNDKKKKQQKKLPNSGSATAPDDALDVDVDGDLDGDSDMAMGASDSASGTGGGRRAGGGGGGPEGEMPLKDDAAIKELIQFVHGKTCKKTGDDGLQGLVIQEFSHKYKELKSKKGSKALLDCLCGKDGLVSPWRVYQKWADKYPDLPLDDPPPLPNDHHRTASPSPRPQPKKKQNQNKRNKKQQKKKPPASPNHPKRPHESEPDGEAAGPKRRRVRGGGDSGDDVDVVADGGSGGEERGEGAEGEGQGETGAVDVEMEASG</sequence>
<feature type="region of interest" description="Disordered" evidence="1">
    <location>
        <begin position="600"/>
        <end position="638"/>
    </location>
</feature>
<feature type="region of interest" description="Disordered" evidence="1">
    <location>
        <begin position="238"/>
        <end position="272"/>
    </location>
</feature>
<keyword evidence="3" id="KW-1185">Reference proteome</keyword>
<feature type="region of interest" description="Disordered" evidence="1">
    <location>
        <begin position="1"/>
        <end position="81"/>
    </location>
</feature>
<evidence type="ECO:0000313" key="2">
    <source>
        <dbReference type="EMBL" id="CEM21776.1"/>
    </source>
</evidence>
<feature type="compositionally biased region" description="Acidic residues" evidence="1">
    <location>
        <begin position="783"/>
        <end position="797"/>
    </location>
</feature>
<dbReference type="AlphaFoldDB" id="A0A0G4G1M2"/>
<feature type="region of interest" description="Disordered" evidence="1">
    <location>
        <begin position="728"/>
        <end position="830"/>
    </location>
</feature>
<dbReference type="InParanoid" id="A0A0G4G1M2"/>
<feature type="compositionally biased region" description="Gly residues" evidence="1">
    <location>
        <begin position="200"/>
        <end position="209"/>
    </location>
</feature>
<name>A0A0G4G1M2_VITBC</name>
<gene>
    <name evidence="2" type="ORF">Vbra_16723</name>
</gene>
<feature type="compositionally biased region" description="Polar residues" evidence="1">
    <location>
        <begin position="187"/>
        <end position="197"/>
    </location>
</feature>